<name>A0AA38W4S8_9ASTR</name>
<accession>A0AA38W4S8</accession>
<comment type="caution">
    <text evidence="1">The sequence shown here is derived from an EMBL/GenBank/DDBJ whole genome shotgun (WGS) entry which is preliminary data.</text>
</comment>
<protein>
    <submittedName>
        <fullName evidence="1">Uncharacterized protein</fullName>
    </submittedName>
</protein>
<gene>
    <name evidence="1" type="ORF">OSB04_un001729</name>
</gene>
<reference evidence="1" key="1">
    <citation type="submission" date="2023-03" db="EMBL/GenBank/DDBJ databases">
        <title>Chromosome-scale reference genome and RAD-based genetic map of yellow starthistle (Centaurea solstitialis) reveal putative structural variation and QTLs associated with invader traits.</title>
        <authorList>
            <person name="Reatini B."/>
            <person name="Cang F.A."/>
            <person name="Jiang Q."/>
            <person name="Mckibben M.T.W."/>
            <person name="Barker M.S."/>
            <person name="Rieseberg L.H."/>
            <person name="Dlugosch K.M."/>
        </authorList>
    </citation>
    <scope>NUCLEOTIDE SEQUENCE</scope>
    <source>
        <strain evidence="1">CAN-66</strain>
        <tissue evidence="1">Leaf</tissue>
    </source>
</reference>
<evidence type="ECO:0000313" key="1">
    <source>
        <dbReference type="EMBL" id="KAJ9535191.1"/>
    </source>
</evidence>
<dbReference type="Proteomes" id="UP001172457">
    <property type="component" value="Unassembled WGS sequence"/>
</dbReference>
<dbReference type="EMBL" id="JARYMX010000538">
    <property type="protein sequence ID" value="KAJ9535191.1"/>
    <property type="molecule type" value="Genomic_DNA"/>
</dbReference>
<sequence length="122" mass="14342">MTDYARDRFRFGRLVRLLLFLCLFRCRGLVTGTPLYNFMVYPWIARSIWKLQFLNCAFYPVMFSTSLLYRGPEAQGRSVDFCCFTVLWLNSLFTSIRTCSSVNCDLIMQSFSGQLPFLFLYS</sequence>
<dbReference type="AlphaFoldDB" id="A0AA38W4S8"/>
<organism evidence="1 2">
    <name type="scientific">Centaurea solstitialis</name>
    <name type="common">yellow star-thistle</name>
    <dbReference type="NCBI Taxonomy" id="347529"/>
    <lineage>
        <taxon>Eukaryota</taxon>
        <taxon>Viridiplantae</taxon>
        <taxon>Streptophyta</taxon>
        <taxon>Embryophyta</taxon>
        <taxon>Tracheophyta</taxon>
        <taxon>Spermatophyta</taxon>
        <taxon>Magnoliopsida</taxon>
        <taxon>eudicotyledons</taxon>
        <taxon>Gunneridae</taxon>
        <taxon>Pentapetalae</taxon>
        <taxon>asterids</taxon>
        <taxon>campanulids</taxon>
        <taxon>Asterales</taxon>
        <taxon>Asteraceae</taxon>
        <taxon>Carduoideae</taxon>
        <taxon>Cardueae</taxon>
        <taxon>Centaureinae</taxon>
        <taxon>Centaurea</taxon>
    </lineage>
</organism>
<proteinExistence type="predicted"/>
<keyword evidence="2" id="KW-1185">Reference proteome</keyword>
<evidence type="ECO:0000313" key="2">
    <source>
        <dbReference type="Proteomes" id="UP001172457"/>
    </source>
</evidence>